<proteinExistence type="inferred from homology"/>
<organism evidence="9 10">
    <name type="scientific">Akkermansia glycaniphila</name>
    <dbReference type="NCBI Taxonomy" id="1679444"/>
    <lineage>
        <taxon>Bacteria</taxon>
        <taxon>Pseudomonadati</taxon>
        <taxon>Verrucomicrobiota</taxon>
        <taxon>Verrucomicrobiia</taxon>
        <taxon>Verrucomicrobiales</taxon>
        <taxon>Akkermansiaceae</taxon>
        <taxon>Akkermansia</taxon>
    </lineage>
</organism>
<dbReference type="Gene3D" id="1.20.1530.20">
    <property type="match status" value="1"/>
</dbReference>
<feature type="transmembrane region" description="Helical" evidence="8">
    <location>
        <begin position="261"/>
        <end position="282"/>
    </location>
</feature>
<evidence type="ECO:0000313" key="9">
    <source>
        <dbReference type="EMBL" id="SEH89403.1"/>
    </source>
</evidence>
<keyword evidence="4" id="KW-1003">Cell membrane</keyword>
<evidence type="ECO:0000256" key="2">
    <source>
        <dbReference type="ARBA" id="ARBA00010145"/>
    </source>
</evidence>
<dbReference type="AlphaFoldDB" id="A0A1C7PAQ3"/>
<dbReference type="KEGG" id="agl:PYTT_1512"/>
<keyword evidence="6 8" id="KW-1133">Transmembrane helix</keyword>
<evidence type="ECO:0000313" key="10">
    <source>
        <dbReference type="Proteomes" id="UP000176204"/>
    </source>
</evidence>
<feature type="transmembrane region" description="Helical" evidence="8">
    <location>
        <begin position="106"/>
        <end position="127"/>
    </location>
</feature>
<feature type="transmembrane region" description="Helical" evidence="8">
    <location>
        <begin position="147"/>
        <end position="165"/>
    </location>
</feature>
<comment type="similarity">
    <text evidence="2">Belongs to the auxin efflux carrier (TC 2.A.69) family.</text>
</comment>
<evidence type="ECO:0000256" key="1">
    <source>
        <dbReference type="ARBA" id="ARBA00004651"/>
    </source>
</evidence>
<feature type="transmembrane region" description="Helical" evidence="8">
    <location>
        <begin position="294"/>
        <end position="313"/>
    </location>
</feature>
<dbReference type="Proteomes" id="UP000176204">
    <property type="component" value="Chromosome I"/>
</dbReference>
<reference evidence="10" key="1">
    <citation type="submission" date="2016-09" db="EMBL/GenBank/DDBJ databases">
        <authorList>
            <person name="Koehorst J."/>
        </authorList>
    </citation>
    <scope>NUCLEOTIDE SEQUENCE [LARGE SCALE GENOMIC DNA]</scope>
</reference>
<evidence type="ECO:0000256" key="5">
    <source>
        <dbReference type="ARBA" id="ARBA00022692"/>
    </source>
</evidence>
<feature type="transmembrane region" description="Helical" evidence="8">
    <location>
        <begin position="6"/>
        <end position="28"/>
    </location>
</feature>
<dbReference type="InterPro" id="IPR038770">
    <property type="entry name" value="Na+/solute_symporter_sf"/>
</dbReference>
<dbReference type="PANTHER" id="PTHR36838">
    <property type="entry name" value="AUXIN EFFLUX CARRIER FAMILY PROTEIN"/>
    <property type="match status" value="1"/>
</dbReference>
<dbReference type="Pfam" id="PF03547">
    <property type="entry name" value="Mem_trans"/>
    <property type="match status" value="2"/>
</dbReference>
<dbReference type="OrthoDB" id="9815385at2"/>
<dbReference type="PANTHER" id="PTHR36838:SF3">
    <property type="entry name" value="TRANSPORTER AUXIN EFFLUX CARRIER EC FAMILY"/>
    <property type="match status" value="1"/>
</dbReference>
<keyword evidence="10" id="KW-1185">Reference proteome</keyword>
<accession>A0A1C7PAQ3</accession>
<dbReference type="GO" id="GO:0055085">
    <property type="term" value="P:transmembrane transport"/>
    <property type="evidence" value="ECO:0007669"/>
    <property type="project" value="InterPro"/>
</dbReference>
<dbReference type="RefSeq" id="WP_067777374.1">
    <property type="nucleotide sequence ID" value="NZ_LIGX01000035.1"/>
</dbReference>
<protein>
    <submittedName>
        <fullName evidence="9">Membrane transport protein</fullName>
    </submittedName>
</protein>
<keyword evidence="3" id="KW-0813">Transport</keyword>
<feature type="transmembrane region" description="Helical" evidence="8">
    <location>
        <begin position="71"/>
        <end position="94"/>
    </location>
</feature>
<dbReference type="GO" id="GO:0005886">
    <property type="term" value="C:plasma membrane"/>
    <property type="evidence" value="ECO:0007669"/>
    <property type="project" value="UniProtKB-SubCell"/>
</dbReference>
<gene>
    <name evidence="9" type="ORF">PYTT_1512</name>
</gene>
<evidence type="ECO:0000256" key="8">
    <source>
        <dbReference type="SAM" id="Phobius"/>
    </source>
</evidence>
<dbReference type="EMBL" id="LT629973">
    <property type="protein sequence ID" value="SEH89403.1"/>
    <property type="molecule type" value="Genomic_DNA"/>
</dbReference>
<evidence type="ECO:0000256" key="3">
    <source>
        <dbReference type="ARBA" id="ARBA00022448"/>
    </source>
</evidence>
<feature type="transmembrane region" description="Helical" evidence="8">
    <location>
        <begin position="172"/>
        <end position="194"/>
    </location>
</feature>
<evidence type="ECO:0000256" key="6">
    <source>
        <dbReference type="ARBA" id="ARBA00022989"/>
    </source>
</evidence>
<keyword evidence="5 8" id="KW-0812">Transmembrane</keyword>
<comment type="subcellular location">
    <subcellularLocation>
        <location evidence="1">Cell membrane</location>
        <topology evidence="1">Multi-pass membrane protein</topology>
    </subcellularLocation>
</comment>
<keyword evidence="7 8" id="KW-0472">Membrane</keyword>
<dbReference type="InterPro" id="IPR004776">
    <property type="entry name" value="Mem_transp_PIN-like"/>
</dbReference>
<name>A0A1C7PAQ3_9BACT</name>
<feature type="transmembrane region" description="Helical" evidence="8">
    <location>
        <begin position="233"/>
        <end position="255"/>
    </location>
</feature>
<evidence type="ECO:0000256" key="7">
    <source>
        <dbReference type="ARBA" id="ARBA00023136"/>
    </source>
</evidence>
<evidence type="ECO:0000256" key="4">
    <source>
        <dbReference type="ARBA" id="ARBA00022475"/>
    </source>
</evidence>
<feature type="transmembrane region" description="Helical" evidence="8">
    <location>
        <begin position="200"/>
        <end position="221"/>
    </location>
</feature>
<dbReference type="STRING" id="1679444.PYTT_1512"/>
<sequence>MNSWDIVLATFLAVIPVYLIIGTGWLLRRIHWILPAHESPLMRVALDVCYPCLILSSMLGNEKLSSISFSAQAIAMGFTELVVGMGVAWSVARLLKLKVGTGLRTFSLSAGIQNYAFFVIPILMVLFPAKGDPTLGVLMTHNVGCELAVWTIGIIIIAGGVKNLSAGIFLRGPLMAVVIGLLLGWTGLGSYVAVPPVMNTLSMFGGCAVPLCMMLFGCTMYDSWERMQWNLRLNIAGVLTRLVLAPMLILLLAWALPVDPLIKRIMVLQAAIPSAVIPVILAKRFGGHPDIATQVLLVTTLVSFITLPVWLAVGDMFVVPLVP</sequence>